<name>A0A4E0R0Y4_FASHE</name>
<gene>
    <name evidence="5" type="ORF">D915_009006</name>
</gene>
<comment type="similarity">
    <text evidence="1">Belongs to the protein prenyltransferase subunit alpha family.</text>
</comment>
<sequence>MIQTDEFIERLFEYIQDCKEYDILPHVTDEFDDIIHHLLKRSDTALAICSCTLPIFYCEIIQKPLKLLGNGDLLFLVLVNPNTATFWNCRRRALLKGDMCPKRELHYTKLILGTHPRSNEPLYHRLWIMKTFYSTDHDVIMNEFSFSDHLAHNYRAHYAVWQYRRFLIQLLESEHMMRDLSATETWLKCHPTDSSGWSYVDFLLQRLQKVNHLDRVKAQSLLHTYLGIVTETLELYPERECLWMFKRNILVQLWRLDHSMVLRPPITDETDATNRILGCLIALFTSRRYNTRSFHSVTAFLNFCYSNGLCTHPSDLQWQDVLRWRHLFFLLRQTVDTDIRSSSP</sequence>
<accession>A0A4E0R0Y4</accession>
<dbReference type="GO" id="GO:0005737">
    <property type="term" value="C:cytoplasm"/>
    <property type="evidence" value="ECO:0007669"/>
    <property type="project" value="TreeGrafter"/>
</dbReference>
<evidence type="ECO:0000256" key="3">
    <source>
        <dbReference type="ARBA" id="ARBA00022679"/>
    </source>
</evidence>
<keyword evidence="3" id="KW-0808">Transferase</keyword>
<dbReference type="EMBL" id="JXXN02005074">
    <property type="protein sequence ID" value="THD20144.1"/>
    <property type="molecule type" value="Genomic_DNA"/>
</dbReference>
<evidence type="ECO:0000256" key="1">
    <source>
        <dbReference type="ARBA" id="ARBA00006734"/>
    </source>
</evidence>
<evidence type="ECO:0000313" key="5">
    <source>
        <dbReference type="EMBL" id="THD20144.1"/>
    </source>
</evidence>
<organism evidence="5 6">
    <name type="scientific">Fasciola hepatica</name>
    <name type="common">Liver fluke</name>
    <dbReference type="NCBI Taxonomy" id="6192"/>
    <lineage>
        <taxon>Eukaryota</taxon>
        <taxon>Metazoa</taxon>
        <taxon>Spiralia</taxon>
        <taxon>Lophotrochozoa</taxon>
        <taxon>Platyhelminthes</taxon>
        <taxon>Trematoda</taxon>
        <taxon>Digenea</taxon>
        <taxon>Plagiorchiida</taxon>
        <taxon>Echinostomata</taxon>
        <taxon>Echinostomatoidea</taxon>
        <taxon>Fasciolidae</taxon>
        <taxon>Fasciola</taxon>
    </lineage>
</organism>
<dbReference type="Pfam" id="PF01239">
    <property type="entry name" value="PPTA"/>
    <property type="match status" value="2"/>
</dbReference>
<dbReference type="Gene3D" id="1.25.40.120">
    <property type="entry name" value="Protein prenylyltransferase"/>
    <property type="match status" value="1"/>
</dbReference>
<dbReference type="GO" id="GO:0008318">
    <property type="term" value="F:protein prenyltransferase activity"/>
    <property type="evidence" value="ECO:0007669"/>
    <property type="project" value="InterPro"/>
</dbReference>
<dbReference type="SUPFAM" id="SSF48439">
    <property type="entry name" value="Protein prenylyltransferase"/>
    <property type="match status" value="1"/>
</dbReference>
<dbReference type="PANTHER" id="PTHR11129">
    <property type="entry name" value="PROTEIN FARNESYLTRANSFERASE ALPHA SUBUNIT/RAB GERANYLGERANYL TRANSFERASE ALPHA SUBUNIT"/>
    <property type="match status" value="1"/>
</dbReference>
<dbReference type="AlphaFoldDB" id="A0A4E0R0Y4"/>
<dbReference type="Proteomes" id="UP000230066">
    <property type="component" value="Unassembled WGS sequence"/>
</dbReference>
<evidence type="ECO:0008006" key="7">
    <source>
        <dbReference type="Google" id="ProtNLM"/>
    </source>
</evidence>
<keyword evidence="4" id="KW-0677">Repeat</keyword>
<protein>
    <recommendedName>
        <fullName evidence="7">Protein prenyltransferase alpha subunit repeat-containing protein 1</fullName>
    </recommendedName>
</protein>
<evidence type="ECO:0000256" key="2">
    <source>
        <dbReference type="ARBA" id="ARBA00022602"/>
    </source>
</evidence>
<dbReference type="PANTHER" id="PTHR11129:SF3">
    <property type="entry name" value="PROTEIN PRENYLTRANSFERASE ALPHA SUBUNIT REPEAT-CONTAINING PROTEIN 1"/>
    <property type="match status" value="1"/>
</dbReference>
<keyword evidence="6" id="KW-1185">Reference proteome</keyword>
<evidence type="ECO:0000256" key="4">
    <source>
        <dbReference type="ARBA" id="ARBA00022737"/>
    </source>
</evidence>
<evidence type="ECO:0000313" key="6">
    <source>
        <dbReference type="Proteomes" id="UP000230066"/>
    </source>
</evidence>
<keyword evidence="2" id="KW-0637">Prenyltransferase</keyword>
<reference evidence="5" key="1">
    <citation type="submission" date="2019-03" db="EMBL/GenBank/DDBJ databases">
        <title>Improved annotation for the trematode Fasciola hepatica.</title>
        <authorList>
            <person name="Choi Y.-J."/>
            <person name="Martin J."/>
            <person name="Mitreva M."/>
        </authorList>
    </citation>
    <scope>NUCLEOTIDE SEQUENCE [LARGE SCALE GENOMIC DNA]</scope>
</reference>
<comment type="caution">
    <text evidence="5">The sequence shown here is derived from an EMBL/GenBank/DDBJ whole genome shotgun (WGS) entry which is preliminary data.</text>
</comment>
<proteinExistence type="inferred from homology"/>
<dbReference type="PROSITE" id="PS51147">
    <property type="entry name" value="PFTA"/>
    <property type="match status" value="1"/>
</dbReference>
<dbReference type="InterPro" id="IPR002088">
    <property type="entry name" value="Prenyl_trans_a"/>
</dbReference>